<dbReference type="Gene3D" id="3.20.20.100">
    <property type="entry name" value="NADP-dependent oxidoreductase domain"/>
    <property type="match status" value="1"/>
</dbReference>
<keyword evidence="2" id="KW-0560">Oxidoreductase</keyword>
<dbReference type="GO" id="GO:0005737">
    <property type="term" value="C:cytoplasm"/>
    <property type="evidence" value="ECO:0007669"/>
    <property type="project" value="TreeGrafter"/>
</dbReference>
<name>A0AAW2IT28_SESRA</name>
<reference evidence="4" key="1">
    <citation type="submission" date="2020-06" db="EMBL/GenBank/DDBJ databases">
        <authorList>
            <person name="Li T."/>
            <person name="Hu X."/>
            <person name="Zhang T."/>
            <person name="Song X."/>
            <person name="Zhang H."/>
            <person name="Dai N."/>
            <person name="Sheng W."/>
            <person name="Hou X."/>
            <person name="Wei L."/>
        </authorList>
    </citation>
    <scope>NUCLEOTIDE SEQUENCE</scope>
    <source>
        <strain evidence="4">G02</strain>
        <tissue evidence="4">Leaf</tissue>
    </source>
</reference>
<evidence type="ECO:0000256" key="1">
    <source>
        <dbReference type="ARBA" id="ARBA00022857"/>
    </source>
</evidence>
<organism evidence="4">
    <name type="scientific">Sesamum radiatum</name>
    <name type="common">Black benniseed</name>
    <dbReference type="NCBI Taxonomy" id="300843"/>
    <lineage>
        <taxon>Eukaryota</taxon>
        <taxon>Viridiplantae</taxon>
        <taxon>Streptophyta</taxon>
        <taxon>Embryophyta</taxon>
        <taxon>Tracheophyta</taxon>
        <taxon>Spermatophyta</taxon>
        <taxon>Magnoliopsida</taxon>
        <taxon>eudicotyledons</taxon>
        <taxon>Gunneridae</taxon>
        <taxon>Pentapetalae</taxon>
        <taxon>asterids</taxon>
        <taxon>lamiids</taxon>
        <taxon>Lamiales</taxon>
        <taxon>Pedaliaceae</taxon>
        <taxon>Sesamum</taxon>
    </lineage>
</organism>
<dbReference type="EMBL" id="JACGWJ010001055">
    <property type="protein sequence ID" value="KAL0285339.1"/>
    <property type="molecule type" value="Genomic_DNA"/>
</dbReference>
<accession>A0AAW2IT28</accession>
<dbReference type="InterPro" id="IPR050791">
    <property type="entry name" value="Aldo-Keto_reductase"/>
</dbReference>
<dbReference type="Pfam" id="PF00248">
    <property type="entry name" value="Aldo_ket_red"/>
    <property type="match status" value="1"/>
</dbReference>
<dbReference type="SUPFAM" id="SSF51430">
    <property type="entry name" value="NAD(P)-linked oxidoreductase"/>
    <property type="match status" value="1"/>
</dbReference>
<sequence length="92" mass="10022">MAQNSEVPKIQAGKPRAEQEIYEHICEMATRKGCSPAQVALAWGLDQGDDVCLIPGTTKIENLDQNIGALLVNLTPEEKEELEPYASADVVK</sequence>
<dbReference type="GO" id="GO:0016491">
    <property type="term" value="F:oxidoreductase activity"/>
    <property type="evidence" value="ECO:0007669"/>
    <property type="project" value="UniProtKB-KW"/>
</dbReference>
<feature type="domain" description="NADP-dependent oxidoreductase" evidence="3">
    <location>
        <begin position="16"/>
        <end position="83"/>
    </location>
</feature>
<comment type="caution">
    <text evidence="4">The sequence shown here is derived from an EMBL/GenBank/DDBJ whole genome shotgun (WGS) entry which is preliminary data.</text>
</comment>
<keyword evidence="1" id="KW-0521">NADP</keyword>
<dbReference type="InterPro" id="IPR023210">
    <property type="entry name" value="NADP_OxRdtase_dom"/>
</dbReference>
<evidence type="ECO:0000256" key="2">
    <source>
        <dbReference type="ARBA" id="ARBA00023002"/>
    </source>
</evidence>
<reference evidence="4" key="2">
    <citation type="journal article" date="2024" name="Plant">
        <title>Genomic evolution and insights into agronomic trait innovations of Sesamum species.</title>
        <authorList>
            <person name="Miao H."/>
            <person name="Wang L."/>
            <person name="Qu L."/>
            <person name="Liu H."/>
            <person name="Sun Y."/>
            <person name="Le M."/>
            <person name="Wang Q."/>
            <person name="Wei S."/>
            <person name="Zheng Y."/>
            <person name="Lin W."/>
            <person name="Duan Y."/>
            <person name="Cao H."/>
            <person name="Xiong S."/>
            <person name="Wang X."/>
            <person name="Wei L."/>
            <person name="Li C."/>
            <person name="Ma Q."/>
            <person name="Ju M."/>
            <person name="Zhao R."/>
            <person name="Li G."/>
            <person name="Mu C."/>
            <person name="Tian Q."/>
            <person name="Mei H."/>
            <person name="Zhang T."/>
            <person name="Gao T."/>
            <person name="Zhang H."/>
        </authorList>
    </citation>
    <scope>NUCLEOTIDE SEQUENCE</scope>
    <source>
        <strain evidence="4">G02</strain>
    </source>
</reference>
<dbReference type="AlphaFoldDB" id="A0AAW2IT28"/>
<protein>
    <submittedName>
        <fullName evidence="4">Aldo-keto reductase 2</fullName>
    </submittedName>
</protein>
<gene>
    <name evidence="4" type="ORF">Sradi_7175700</name>
</gene>
<dbReference type="InterPro" id="IPR036812">
    <property type="entry name" value="NAD(P)_OxRdtase_dom_sf"/>
</dbReference>
<evidence type="ECO:0000259" key="3">
    <source>
        <dbReference type="Pfam" id="PF00248"/>
    </source>
</evidence>
<evidence type="ECO:0000313" key="4">
    <source>
        <dbReference type="EMBL" id="KAL0285339.1"/>
    </source>
</evidence>
<dbReference type="PANTHER" id="PTHR43625:SF40">
    <property type="entry name" value="ALDO-KETO REDUCTASE YAKC [NADP(+)]"/>
    <property type="match status" value="1"/>
</dbReference>
<proteinExistence type="predicted"/>
<feature type="non-terminal residue" evidence="4">
    <location>
        <position position="92"/>
    </location>
</feature>
<dbReference type="PANTHER" id="PTHR43625">
    <property type="entry name" value="AFLATOXIN B1 ALDEHYDE REDUCTASE"/>
    <property type="match status" value="1"/>
</dbReference>